<comment type="caution">
    <text evidence="2">The sequence shown here is derived from an EMBL/GenBank/DDBJ whole genome shotgun (WGS) entry which is preliminary data.</text>
</comment>
<evidence type="ECO:0000313" key="2">
    <source>
        <dbReference type="EMBL" id="KRK97868.1"/>
    </source>
</evidence>
<dbReference type="Proteomes" id="UP000051160">
    <property type="component" value="Unassembled WGS sequence"/>
</dbReference>
<name>A0A0R1LPS4_9LACO</name>
<sequence length="91" mass="10409">MMTKEEFDAQVEAAKTLFTTEIDDTDLQQRYDDLMALRQLLDQRLNQLDSRLHPVSSKNLVNPPAFEKIGSEKTNDDDSDGTNVMMGFLKK</sequence>
<keyword evidence="3" id="KW-1185">Reference proteome</keyword>
<proteinExistence type="predicted"/>
<evidence type="ECO:0000256" key="1">
    <source>
        <dbReference type="SAM" id="MobiDB-lite"/>
    </source>
</evidence>
<accession>A0A0R1LPS4</accession>
<dbReference type="PATRIC" id="fig|1423776.4.peg.847"/>
<dbReference type="EMBL" id="AZEE01000028">
    <property type="protein sequence ID" value="KRK97868.1"/>
    <property type="molecule type" value="Genomic_DNA"/>
</dbReference>
<reference evidence="2 3" key="1">
    <citation type="journal article" date="2015" name="Genome Announc.">
        <title>Expanding the biotechnology potential of lactobacilli through comparative genomics of 213 strains and associated genera.</title>
        <authorList>
            <person name="Sun Z."/>
            <person name="Harris H.M."/>
            <person name="McCann A."/>
            <person name="Guo C."/>
            <person name="Argimon S."/>
            <person name="Zhang W."/>
            <person name="Yang X."/>
            <person name="Jeffery I.B."/>
            <person name="Cooney J.C."/>
            <person name="Kagawa T.F."/>
            <person name="Liu W."/>
            <person name="Song Y."/>
            <person name="Salvetti E."/>
            <person name="Wrobel A."/>
            <person name="Rasinkangas P."/>
            <person name="Parkhill J."/>
            <person name="Rea M.C."/>
            <person name="O'Sullivan O."/>
            <person name="Ritari J."/>
            <person name="Douillard F.P."/>
            <person name="Paul Ross R."/>
            <person name="Yang R."/>
            <person name="Briner A.E."/>
            <person name="Felis G.E."/>
            <person name="de Vos W.M."/>
            <person name="Barrangou R."/>
            <person name="Klaenhammer T.R."/>
            <person name="Caufield P.W."/>
            <person name="Cui Y."/>
            <person name="Zhang H."/>
            <person name="O'Toole P.W."/>
        </authorList>
    </citation>
    <scope>NUCLEOTIDE SEQUENCE [LARGE SCALE GENOMIC DNA]</scope>
    <source>
        <strain evidence="2 3">DSM 19909</strain>
    </source>
</reference>
<evidence type="ECO:0000313" key="3">
    <source>
        <dbReference type="Proteomes" id="UP000051160"/>
    </source>
</evidence>
<organism evidence="2 3">
    <name type="scientific">Secundilactobacillus odoratitofui DSM 19909 = JCM 15043</name>
    <dbReference type="NCBI Taxonomy" id="1423776"/>
    <lineage>
        <taxon>Bacteria</taxon>
        <taxon>Bacillati</taxon>
        <taxon>Bacillota</taxon>
        <taxon>Bacilli</taxon>
        <taxon>Lactobacillales</taxon>
        <taxon>Lactobacillaceae</taxon>
        <taxon>Secundilactobacillus</taxon>
    </lineage>
</organism>
<protein>
    <submittedName>
        <fullName evidence="2">Uncharacterized protein</fullName>
    </submittedName>
</protein>
<dbReference type="AlphaFoldDB" id="A0A0R1LPS4"/>
<feature type="region of interest" description="Disordered" evidence="1">
    <location>
        <begin position="55"/>
        <end position="91"/>
    </location>
</feature>
<gene>
    <name evidence="2" type="ORF">FD04_GL000840</name>
</gene>